<dbReference type="RefSeq" id="WP_284913724.1">
    <property type="nucleotide sequence ID" value="NZ_CP126980.1"/>
</dbReference>
<organism evidence="3 4">
    <name type="scientific">Actinoplanes oblitus</name>
    <dbReference type="NCBI Taxonomy" id="3040509"/>
    <lineage>
        <taxon>Bacteria</taxon>
        <taxon>Bacillati</taxon>
        <taxon>Actinomycetota</taxon>
        <taxon>Actinomycetes</taxon>
        <taxon>Micromonosporales</taxon>
        <taxon>Micromonosporaceae</taxon>
        <taxon>Actinoplanes</taxon>
    </lineage>
</organism>
<dbReference type="EMBL" id="CP126980">
    <property type="protein sequence ID" value="WIM92518.1"/>
    <property type="molecule type" value="Genomic_DNA"/>
</dbReference>
<evidence type="ECO:0000256" key="2">
    <source>
        <dbReference type="SAM" id="SignalP"/>
    </source>
</evidence>
<dbReference type="SUPFAM" id="SSF69318">
    <property type="entry name" value="Integrin alpha N-terminal domain"/>
    <property type="match status" value="1"/>
</dbReference>
<evidence type="ECO:0000256" key="1">
    <source>
        <dbReference type="ARBA" id="ARBA00022729"/>
    </source>
</evidence>
<evidence type="ECO:0000313" key="3">
    <source>
        <dbReference type="EMBL" id="WIM92518.1"/>
    </source>
</evidence>
<keyword evidence="1 2" id="KW-0732">Signal</keyword>
<accession>A0ABY8W7X6</accession>
<reference evidence="3 4" key="1">
    <citation type="submission" date="2023-06" db="EMBL/GenBank/DDBJ databases">
        <authorList>
            <person name="Yushchuk O."/>
            <person name="Binda E."/>
            <person name="Ruckert-Reed C."/>
            <person name="Fedorenko V."/>
            <person name="Kalinowski J."/>
            <person name="Marinelli F."/>
        </authorList>
    </citation>
    <scope>NUCLEOTIDE SEQUENCE [LARGE SCALE GENOMIC DNA]</scope>
    <source>
        <strain evidence="3 4">NRRL 3884</strain>
    </source>
</reference>
<evidence type="ECO:0000313" key="4">
    <source>
        <dbReference type="Proteomes" id="UP001240150"/>
    </source>
</evidence>
<dbReference type="Pfam" id="PF13517">
    <property type="entry name" value="FG-GAP_3"/>
    <property type="match status" value="2"/>
</dbReference>
<dbReference type="Proteomes" id="UP001240150">
    <property type="component" value="Chromosome"/>
</dbReference>
<feature type="chain" id="PRO_5045859169" evidence="2">
    <location>
        <begin position="23"/>
        <end position="479"/>
    </location>
</feature>
<name>A0ABY8W7X6_9ACTN</name>
<protein>
    <submittedName>
        <fullName evidence="3">VCBS repeat-containing protein</fullName>
    </submittedName>
</protein>
<feature type="signal peptide" evidence="2">
    <location>
        <begin position="1"/>
        <end position="22"/>
    </location>
</feature>
<dbReference type="PANTHER" id="PTHR44103">
    <property type="entry name" value="PROPROTEIN CONVERTASE P"/>
    <property type="match status" value="1"/>
</dbReference>
<keyword evidence="4" id="KW-1185">Reference proteome</keyword>
<dbReference type="InterPro" id="IPR028994">
    <property type="entry name" value="Integrin_alpha_N"/>
</dbReference>
<dbReference type="PANTHER" id="PTHR44103:SF1">
    <property type="entry name" value="PROPROTEIN CONVERTASE P"/>
    <property type="match status" value="1"/>
</dbReference>
<dbReference type="Gene3D" id="2.130.10.130">
    <property type="entry name" value="Integrin alpha, N-terminal"/>
    <property type="match status" value="1"/>
</dbReference>
<sequence>MAGAASRWVLALLLGSSTALVAATPAEAVPAASCAVGAVSAADRAIAAQLKPSMNGRRLGQSVSGRAIACARVVVGVVQQRKLGQRAALIAITTAIAESELTNHIVAVDHDSLGLFQQRASQGWGRPEQLIDPTYATNAFLNAMLRKYPDSRWMSGDIGAICQKVQISARPAAYAPEVHDAALIVAAVWSRPAGTSTPRPATTTTPIGPFQKTLVTAQVPTAGWDGRHALAMADWNGDNKPDLFVVTGAGATTGRTEIRIMDGATNFLSLLLVTATVLGPTDERHAYAFTDWNGDKKPDLILTQRSGTASGRTEVRVVDGASNFQKDLLNTATGLPATDDRYQFAVADWTGDGRADLVAAQTAGTRSGKVEVQVLDGASNFQQVAPAVVSGTPAGAGVQVAALDWNADKRLDLVTLQNGGLRAWDGTGLGRSLAQANAAVVGKEVVVTDWNADGHPDLAAVQAAGTTPGLAEVSVLAGQ</sequence>
<gene>
    <name evidence="3" type="ORF">ACTOB_004461</name>
</gene>
<proteinExistence type="predicted"/>
<dbReference type="InterPro" id="IPR013517">
    <property type="entry name" value="FG-GAP"/>
</dbReference>